<reference evidence="12" key="1">
    <citation type="submission" date="2017-08" db="EMBL/GenBank/DDBJ databases">
        <title>A dynamic microbial community with high functional redundancy inhabits the cold, oxic subseafloor aquifer.</title>
        <authorList>
            <person name="Tully B.J."/>
            <person name="Wheat C.G."/>
            <person name="Glazer B.T."/>
            <person name="Huber J.A."/>
        </authorList>
    </citation>
    <scope>NUCLEOTIDE SEQUENCE [LARGE SCALE GENOMIC DNA]</scope>
</reference>
<dbReference type="FunFam" id="3.40.50.300:FF:000120">
    <property type="entry name" value="ATP-dependent chaperone ClpB"/>
    <property type="match status" value="1"/>
</dbReference>
<evidence type="ECO:0000313" key="12">
    <source>
        <dbReference type="Proteomes" id="UP000218113"/>
    </source>
</evidence>
<dbReference type="Gene3D" id="3.40.50.300">
    <property type="entry name" value="P-loop containing nucleotide triphosphate hydrolases"/>
    <property type="match status" value="3"/>
</dbReference>
<keyword evidence="5 8" id="KW-0143">Chaperone</keyword>
<dbReference type="PANTHER" id="PTHR11638">
    <property type="entry name" value="ATP-DEPENDENT CLP PROTEASE"/>
    <property type="match status" value="1"/>
</dbReference>
<dbReference type="GO" id="GO:0016887">
    <property type="term" value="F:ATP hydrolysis activity"/>
    <property type="evidence" value="ECO:0007669"/>
    <property type="project" value="InterPro"/>
</dbReference>
<proteinExistence type="inferred from homology"/>
<dbReference type="InterPro" id="IPR019489">
    <property type="entry name" value="Clp_ATPase_C"/>
</dbReference>
<dbReference type="Pfam" id="PF00004">
    <property type="entry name" value="AAA"/>
    <property type="match status" value="1"/>
</dbReference>
<dbReference type="SMART" id="SM00382">
    <property type="entry name" value="AAA"/>
    <property type="match status" value="2"/>
</dbReference>
<dbReference type="InterPro" id="IPR003959">
    <property type="entry name" value="ATPase_AAA_core"/>
</dbReference>
<comment type="subunit">
    <text evidence="6">Homohexamer. The oligomerization is ATP-dependent.</text>
</comment>
<dbReference type="InterPro" id="IPR050130">
    <property type="entry name" value="ClpA_ClpB"/>
</dbReference>
<sequence>MSLNMNRFTRLAEEVVYASHKIVTDAGQQRLEVEHLLLALLRHKEGLLPQVFEQIEIDRKLLIADLTQYLQGLKSVKSNNENVFISYSCEQMIRKAELEADRMRDEYLNPEHLLLGILMHTGTEAASFLKLRKVEFQATLKAVTDLRKGKRIKDREDETNEGGMISEFCQDIVELARRNKFDPVIGRDEEVRRVIQVLSRRTKNNPILIGEPGVGKTAIIEGLAQRIYLGDVPDSMKKSKILSLDLAGMVAGAKYRGEFEDRLKGLLNEIENSDENNILFIDEIHTLVGAGASEGALDASNMLKPLLARGELRCVGATTTKEFKKSIEKDPALARRFQQVLVSEPSVHDCVTILRGLKGKYEVHHGVRIKDSAIIAAAKLSDRYIPDRFLPDKAIDLIDEAASKIRIEIDSLPTVIDQIDRRILQLEIEKKALQKEDDEHSQKRLDVINKELEEQQSQSDTLKKRWQNERKAIQKIQSLKEEIERGKQEELEAQRSGNLELAAKLKYGTLDDLEKELSAAHQMLGQPEQGRLLKEEIDAEDIAAIVSHSTGIPVSKMMEGEQEKLLNMERTLSEKIVGQKQALIAVANAIRRARTGIQDPDRPLGSFIFMGSTGVGKTEMAKVLAGFLFDDAKAMIRFDMSEYMEKHTVSRLLGPPPGYAGFDEGGILTEAVHRRPYSVVLFDEIEKAHLDVTNILLQILDEGILTDARGFKVDFKNTIVILTTNLGGEVILKAHAEGKKLTEAINRKILLTHFRPEILNRLDEIIVFAPLQLDHIVQLVELQLKALQKRLLENDTKLFVTKEAQRFLAEKGFDAEFGARPLKRVIQRELEDVLAYKILDGTIKPGDCIEVRTQNNLLSFHRIKASTKD</sequence>
<dbReference type="PROSITE" id="PS00870">
    <property type="entry name" value="CLPAB_1"/>
    <property type="match status" value="1"/>
</dbReference>
<evidence type="ECO:0000256" key="7">
    <source>
        <dbReference type="PROSITE-ProRule" id="PRU01251"/>
    </source>
</evidence>
<keyword evidence="9" id="KW-0175">Coiled coil</keyword>
<comment type="similarity">
    <text evidence="1 8">Belongs to the ClpA/ClpB family.</text>
</comment>
<evidence type="ECO:0000256" key="3">
    <source>
        <dbReference type="ARBA" id="ARBA00022741"/>
    </source>
</evidence>
<dbReference type="AlphaFoldDB" id="A0A2A4TBT2"/>
<dbReference type="SMART" id="SM01086">
    <property type="entry name" value="ClpB_D2-small"/>
    <property type="match status" value="1"/>
</dbReference>
<dbReference type="InterPro" id="IPR001270">
    <property type="entry name" value="ClpA/B"/>
</dbReference>
<dbReference type="Pfam" id="PF07724">
    <property type="entry name" value="AAA_2"/>
    <property type="match status" value="1"/>
</dbReference>
<accession>A0A2A4TBT2</accession>
<keyword evidence="2 7" id="KW-0677">Repeat</keyword>
<evidence type="ECO:0000259" key="10">
    <source>
        <dbReference type="PROSITE" id="PS51903"/>
    </source>
</evidence>
<dbReference type="PRINTS" id="PR00300">
    <property type="entry name" value="CLPPROTEASEA"/>
</dbReference>
<dbReference type="GO" id="GO:0034605">
    <property type="term" value="P:cellular response to heat"/>
    <property type="evidence" value="ECO:0007669"/>
    <property type="project" value="TreeGrafter"/>
</dbReference>
<evidence type="ECO:0000256" key="4">
    <source>
        <dbReference type="ARBA" id="ARBA00022840"/>
    </source>
</evidence>
<dbReference type="CDD" id="cd00009">
    <property type="entry name" value="AAA"/>
    <property type="match status" value="1"/>
</dbReference>
<evidence type="ECO:0000313" key="11">
    <source>
        <dbReference type="EMBL" id="PCI30595.1"/>
    </source>
</evidence>
<gene>
    <name evidence="11" type="ORF">COB67_01195</name>
</gene>
<dbReference type="SUPFAM" id="SSF81923">
    <property type="entry name" value="Double Clp-N motif"/>
    <property type="match status" value="1"/>
</dbReference>
<dbReference type="Pfam" id="PF10431">
    <property type="entry name" value="ClpB_D2-small"/>
    <property type="match status" value="1"/>
</dbReference>
<dbReference type="InterPro" id="IPR018368">
    <property type="entry name" value="ClpA/B_CS1"/>
</dbReference>
<dbReference type="Gene3D" id="1.10.8.60">
    <property type="match status" value="1"/>
</dbReference>
<dbReference type="Proteomes" id="UP000218113">
    <property type="component" value="Unassembled WGS sequence"/>
</dbReference>
<dbReference type="CDD" id="cd19499">
    <property type="entry name" value="RecA-like_ClpB_Hsp104-like"/>
    <property type="match status" value="1"/>
</dbReference>
<evidence type="ECO:0000256" key="6">
    <source>
        <dbReference type="ARBA" id="ARBA00026057"/>
    </source>
</evidence>
<dbReference type="InterPro" id="IPR004176">
    <property type="entry name" value="Clp_R_N"/>
</dbReference>
<evidence type="ECO:0000256" key="5">
    <source>
        <dbReference type="ARBA" id="ARBA00023186"/>
    </source>
</evidence>
<evidence type="ECO:0000256" key="9">
    <source>
        <dbReference type="SAM" id="Coils"/>
    </source>
</evidence>
<keyword evidence="4 8" id="KW-0067">ATP-binding</keyword>
<feature type="coiled-coil region" evidence="9">
    <location>
        <begin position="416"/>
        <end position="496"/>
    </location>
</feature>
<dbReference type="InterPro" id="IPR028299">
    <property type="entry name" value="ClpA/B_CS2"/>
</dbReference>
<dbReference type="PANTHER" id="PTHR11638:SF18">
    <property type="entry name" value="HEAT SHOCK PROTEIN 104"/>
    <property type="match status" value="1"/>
</dbReference>
<dbReference type="InterPro" id="IPR041546">
    <property type="entry name" value="ClpA/ClpB_AAA_lid"/>
</dbReference>
<dbReference type="Pfam" id="PF02861">
    <property type="entry name" value="Clp_N"/>
    <property type="match status" value="1"/>
</dbReference>
<protein>
    <submittedName>
        <fullName evidence="11">Type VI secretion system ATPase TssH</fullName>
    </submittedName>
</protein>
<dbReference type="EMBL" id="NVSR01000003">
    <property type="protein sequence ID" value="PCI30595.1"/>
    <property type="molecule type" value="Genomic_DNA"/>
</dbReference>
<dbReference type="InterPro" id="IPR003593">
    <property type="entry name" value="AAA+_ATPase"/>
</dbReference>
<dbReference type="SUPFAM" id="SSF52540">
    <property type="entry name" value="P-loop containing nucleoside triphosphate hydrolases"/>
    <property type="match status" value="2"/>
</dbReference>
<dbReference type="GO" id="GO:0005737">
    <property type="term" value="C:cytoplasm"/>
    <property type="evidence" value="ECO:0007669"/>
    <property type="project" value="TreeGrafter"/>
</dbReference>
<comment type="caution">
    <text evidence="11">The sequence shown here is derived from an EMBL/GenBank/DDBJ whole genome shotgun (WGS) entry which is preliminary data.</text>
</comment>
<evidence type="ECO:0000256" key="8">
    <source>
        <dbReference type="RuleBase" id="RU004432"/>
    </source>
</evidence>
<evidence type="ECO:0000256" key="1">
    <source>
        <dbReference type="ARBA" id="ARBA00008675"/>
    </source>
</evidence>
<dbReference type="FunFam" id="3.40.50.300:FF:000010">
    <property type="entry name" value="Chaperone clpB 1, putative"/>
    <property type="match status" value="1"/>
</dbReference>
<dbReference type="InterPro" id="IPR027417">
    <property type="entry name" value="P-loop_NTPase"/>
</dbReference>
<dbReference type="Gene3D" id="1.10.1780.10">
    <property type="entry name" value="Clp, N-terminal domain"/>
    <property type="match status" value="1"/>
</dbReference>
<feature type="domain" description="Clp R" evidence="10">
    <location>
        <begin position="5"/>
        <end position="149"/>
    </location>
</feature>
<dbReference type="Pfam" id="PF17871">
    <property type="entry name" value="AAA_lid_9"/>
    <property type="match status" value="1"/>
</dbReference>
<dbReference type="FunFam" id="3.40.50.300:FF:000025">
    <property type="entry name" value="ATP-dependent Clp protease subunit"/>
    <property type="match status" value="1"/>
</dbReference>
<evidence type="ECO:0000256" key="2">
    <source>
        <dbReference type="ARBA" id="ARBA00022737"/>
    </source>
</evidence>
<dbReference type="InterPro" id="IPR036628">
    <property type="entry name" value="Clp_N_dom_sf"/>
</dbReference>
<organism evidence="11 12">
    <name type="scientific">SAR324 cluster bacterium</name>
    <dbReference type="NCBI Taxonomy" id="2024889"/>
    <lineage>
        <taxon>Bacteria</taxon>
        <taxon>Deltaproteobacteria</taxon>
        <taxon>SAR324 cluster</taxon>
    </lineage>
</organism>
<dbReference type="PROSITE" id="PS00871">
    <property type="entry name" value="CLPAB_2"/>
    <property type="match status" value="1"/>
</dbReference>
<dbReference type="GO" id="GO:0005524">
    <property type="term" value="F:ATP binding"/>
    <property type="evidence" value="ECO:0007669"/>
    <property type="project" value="UniProtKB-KW"/>
</dbReference>
<name>A0A2A4TBT2_9DELT</name>
<keyword evidence="3 8" id="KW-0547">Nucleotide-binding</keyword>
<dbReference type="PROSITE" id="PS51903">
    <property type="entry name" value="CLP_R"/>
    <property type="match status" value="1"/>
</dbReference>